<reference evidence="1" key="1">
    <citation type="journal article" date="2015" name="Nature">
        <title>Complex archaea that bridge the gap between prokaryotes and eukaryotes.</title>
        <authorList>
            <person name="Spang A."/>
            <person name="Saw J.H."/>
            <person name="Jorgensen S.L."/>
            <person name="Zaremba-Niedzwiedzka K."/>
            <person name="Martijn J."/>
            <person name="Lind A.E."/>
            <person name="van Eijk R."/>
            <person name="Schleper C."/>
            <person name="Guy L."/>
            <person name="Ettema T.J."/>
        </authorList>
    </citation>
    <scope>NUCLEOTIDE SEQUENCE</scope>
</reference>
<dbReference type="InterPro" id="IPR027417">
    <property type="entry name" value="P-loop_NTPase"/>
</dbReference>
<accession>A0A0F9C1F1</accession>
<evidence type="ECO:0008006" key="2">
    <source>
        <dbReference type="Google" id="ProtNLM"/>
    </source>
</evidence>
<dbReference type="Gene3D" id="3.40.50.300">
    <property type="entry name" value="P-loop containing nucleotide triphosphate hydrolases"/>
    <property type="match status" value="1"/>
</dbReference>
<feature type="non-terminal residue" evidence="1">
    <location>
        <position position="1"/>
    </location>
</feature>
<dbReference type="Gene3D" id="3.30.420.240">
    <property type="match status" value="1"/>
</dbReference>
<protein>
    <recommendedName>
        <fullName evidence="2">Terminase large subunit gp17-like C-terminal domain-containing protein</fullName>
    </recommendedName>
</protein>
<feature type="non-terminal residue" evidence="1">
    <location>
        <position position="429"/>
    </location>
</feature>
<comment type="caution">
    <text evidence="1">The sequence shown here is derived from an EMBL/GenBank/DDBJ whole genome shotgun (WGS) entry which is preliminary data.</text>
</comment>
<proteinExistence type="predicted"/>
<evidence type="ECO:0000313" key="1">
    <source>
        <dbReference type="EMBL" id="KKK90481.1"/>
    </source>
</evidence>
<sequence length="429" mass="49224">VRRAYKTYDGQPFELTEGQEEIFDAIYSKIHKRVHISTYTQYGKSDVVSLAVLTRCSLYPEKWAIIAPNEKKAKIIIGYAIQHLFDNPVTYDRFQIGRDESLERIRRERSKSKLTFRIEKGLIGEMFILSAEAHRTAEVSKALMGFGAANVVEDEAALIPDPIHSTVMRMLGGYKENFLCKIGNPFERNHFLRSYRDPRYNKIAIDWRQGVKEGRITQEFIEEMRQEALFEILYDCKFPEQTAIDAKGYSHLLTDSDLDNSYINDIQLFGSQRLGCDVAGGGKNYSVIVIRGDNGAKVIYKEKNPDTMSFVGIILKLAQENHIPPPGIFIDIVGLGKGVYDRLDEQYGGLSNTQGRVNGINNGTKPENEEDFFNLKAQSYWRLGQWIKQGGKLKRHKSWEELLNIKYKVQSDRKIKMKPKEETLREGIM</sequence>
<dbReference type="EMBL" id="LAZR01049085">
    <property type="protein sequence ID" value="KKK90481.1"/>
    <property type="molecule type" value="Genomic_DNA"/>
</dbReference>
<organism evidence="1">
    <name type="scientific">marine sediment metagenome</name>
    <dbReference type="NCBI Taxonomy" id="412755"/>
    <lineage>
        <taxon>unclassified sequences</taxon>
        <taxon>metagenomes</taxon>
        <taxon>ecological metagenomes</taxon>
    </lineage>
</organism>
<dbReference type="AlphaFoldDB" id="A0A0F9C1F1"/>
<name>A0A0F9C1F1_9ZZZZ</name>
<gene>
    <name evidence="1" type="ORF">LCGC14_2722570</name>
</gene>